<dbReference type="RefSeq" id="WP_218935373.1">
    <property type="nucleotide sequence ID" value="NZ_BMRD01000002.1"/>
</dbReference>
<dbReference type="Pfam" id="PF01037">
    <property type="entry name" value="AsnC_trans_reg"/>
    <property type="match status" value="1"/>
</dbReference>
<dbReference type="Gene3D" id="3.30.70.920">
    <property type="match status" value="1"/>
</dbReference>
<gene>
    <name evidence="2" type="ORF">BJ999_006899</name>
</gene>
<evidence type="ECO:0000313" key="2">
    <source>
        <dbReference type="EMBL" id="NYE16603.1"/>
    </source>
</evidence>
<accession>A0A7Y9GHH0</accession>
<dbReference type="EMBL" id="JACCBT010000001">
    <property type="protein sequence ID" value="NYE16603.1"/>
    <property type="molecule type" value="Genomic_DNA"/>
</dbReference>
<dbReference type="GO" id="GO:0003677">
    <property type="term" value="F:DNA binding"/>
    <property type="evidence" value="ECO:0007669"/>
    <property type="project" value="UniProtKB-KW"/>
</dbReference>
<dbReference type="InterPro" id="IPR011008">
    <property type="entry name" value="Dimeric_a/b-barrel"/>
</dbReference>
<keyword evidence="3" id="KW-1185">Reference proteome</keyword>
<keyword evidence="2" id="KW-0238">DNA-binding</keyword>
<feature type="domain" description="Transcription regulator AsnC/Lrp ligand binding" evidence="1">
    <location>
        <begin position="3"/>
        <end position="69"/>
    </location>
</feature>
<dbReference type="SUPFAM" id="SSF54909">
    <property type="entry name" value="Dimeric alpha+beta barrel"/>
    <property type="match status" value="1"/>
</dbReference>
<proteinExistence type="predicted"/>
<protein>
    <submittedName>
        <fullName evidence="2">DNA-binding Lrp family transcriptional regulator</fullName>
    </submittedName>
</protein>
<comment type="caution">
    <text evidence="2">The sequence shown here is derived from an EMBL/GenBank/DDBJ whole genome shotgun (WGS) entry which is preliminary data.</text>
</comment>
<evidence type="ECO:0000313" key="3">
    <source>
        <dbReference type="Proteomes" id="UP000591272"/>
    </source>
</evidence>
<evidence type="ECO:0000259" key="1">
    <source>
        <dbReference type="Pfam" id="PF01037"/>
    </source>
</evidence>
<sequence length="78" mass="8457">MAVAPAHLERVATELATHRELAVVAATTGRTNLMAHALCTDTEDLHHYLTRRLAIDAITAIETAPVLRTLKTVATLRS</sequence>
<dbReference type="InterPro" id="IPR019887">
    <property type="entry name" value="Tscrpt_reg_AsnC/Lrp_C"/>
</dbReference>
<reference evidence="2 3" key="1">
    <citation type="submission" date="2020-07" db="EMBL/GenBank/DDBJ databases">
        <title>Sequencing the genomes of 1000 actinobacteria strains.</title>
        <authorList>
            <person name="Klenk H.-P."/>
        </authorList>
    </citation>
    <scope>NUCLEOTIDE SEQUENCE [LARGE SCALE GENOMIC DNA]</scope>
    <source>
        <strain evidence="2 3">DSM 43461</strain>
    </source>
</reference>
<organism evidence="2 3">
    <name type="scientific">Actinomadura citrea</name>
    <dbReference type="NCBI Taxonomy" id="46158"/>
    <lineage>
        <taxon>Bacteria</taxon>
        <taxon>Bacillati</taxon>
        <taxon>Actinomycetota</taxon>
        <taxon>Actinomycetes</taxon>
        <taxon>Streptosporangiales</taxon>
        <taxon>Thermomonosporaceae</taxon>
        <taxon>Actinomadura</taxon>
    </lineage>
</organism>
<dbReference type="Proteomes" id="UP000591272">
    <property type="component" value="Unassembled WGS sequence"/>
</dbReference>
<dbReference type="AlphaFoldDB" id="A0A7Y9GHH0"/>
<name>A0A7Y9GHH0_9ACTN</name>